<evidence type="ECO:0000259" key="14">
    <source>
        <dbReference type="SMART" id="SM00852"/>
    </source>
</evidence>
<comment type="catalytic activity">
    <reaction evidence="13">
        <text>FMN + ATP + H(+) = FAD + diphosphate</text>
        <dbReference type="Rhea" id="RHEA:17237"/>
        <dbReference type="ChEBI" id="CHEBI:15378"/>
        <dbReference type="ChEBI" id="CHEBI:30616"/>
        <dbReference type="ChEBI" id="CHEBI:33019"/>
        <dbReference type="ChEBI" id="CHEBI:57692"/>
        <dbReference type="ChEBI" id="CHEBI:58210"/>
        <dbReference type="EC" id="2.7.7.2"/>
    </reaction>
</comment>
<dbReference type="AlphaFoldDB" id="A0A7I8VRY0"/>
<dbReference type="PANTHER" id="PTHR23293:SF9">
    <property type="entry name" value="FAD SYNTHASE"/>
    <property type="match status" value="1"/>
</dbReference>
<dbReference type="InterPro" id="IPR014729">
    <property type="entry name" value="Rossmann-like_a/b/a_fold"/>
</dbReference>
<keyword evidence="10" id="KW-0067">ATP-binding</keyword>
<dbReference type="GO" id="GO:0006747">
    <property type="term" value="P:FAD biosynthetic process"/>
    <property type="evidence" value="ECO:0007669"/>
    <property type="project" value="TreeGrafter"/>
</dbReference>
<keyword evidence="16" id="KW-1185">Reference proteome</keyword>
<comment type="caution">
    <text evidence="15">The sequence shown here is derived from an EMBL/GenBank/DDBJ whole genome shotgun (WGS) entry which is preliminary data.</text>
</comment>
<keyword evidence="4" id="KW-0285">Flavoprotein</keyword>
<name>A0A7I8VRY0_9ANNE</name>
<dbReference type="SUPFAM" id="SSF53218">
    <property type="entry name" value="Molybdenum cofactor biosynthesis proteins"/>
    <property type="match status" value="1"/>
</dbReference>
<accession>A0A7I8VRY0</accession>
<dbReference type="Pfam" id="PF24102">
    <property type="entry name" value="FLAD1_M"/>
    <property type="match status" value="1"/>
</dbReference>
<feature type="domain" description="MoaB/Mog" evidence="14">
    <location>
        <begin position="13"/>
        <end position="175"/>
    </location>
</feature>
<keyword evidence="8" id="KW-0547">Nucleotide-binding</keyword>
<evidence type="ECO:0000256" key="6">
    <source>
        <dbReference type="ARBA" id="ARBA00022679"/>
    </source>
</evidence>
<evidence type="ECO:0000256" key="7">
    <source>
        <dbReference type="ARBA" id="ARBA00022695"/>
    </source>
</evidence>
<keyword evidence="5" id="KW-0288">FMN</keyword>
<dbReference type="OrthoDB" id="270728at2759"/>
<evidence type="ECO:0000313" key="15">
    <source>
        <dbReference type="EMBL" id="CAD5119071.1"/>
    </source>
</evidence>
<dbReference type="InterPro" id="IPR002500">
    <property type="entry name" value="PAPS_reduct_dom"/>
</dbReference>
<dbReference type="EMBL" id="CAJFCJ010000009">
    <property type="protein sequence ID" value="CAD5119071.1"/>
    <property type="molecule type" value="Genomic_DNA"/>
</dbReference>
<evidence type="ECO:0000256" key="13">
    <source>
        <dbReference type="ARBA" id="ARBA00049494"/>
    </source>
</evidence>
<gene>
    <name evidence="15" type="ORF">DGYR_LOCUS7360</name>
</gene>
<evidence type="ECO:0000256" key="3">
    <source>
        <dbReference type="ARBA" id="ARBA00012393"/>
    </source>
</evidence>
<reference evidence="15 16" key="1">
    <citation type="submission" date="2020-08" db="EMBL/GenBank/DDBJ databases">
        <authorList>
            <person name="Hejnol A."/>
        </authorList>
    </citation>
    <scope>NUCLEOTIDE SEQUENCE [LARGE SCALE GENOMIC DNA]</scope>
</reference>
<organism evidence="15 16">
    <name type="scientific">Dimorphilus gyrociliatus</name>
    <dbReference type="NCBI Taxonomy" id="2664684"/>
    <lineage>
        <taxon>Eukaryota</taxon>
        <taxon>Metazoa</taxon>
        <taxon>Spiralia</taxon>
        <taxon>Lophotrochozoa</taxon>
        <taxon>Annelida</taxon>
        <taxon>Polychaeta</taxon>
        <taxon>Polychaeta incertae sedis</taxon>
        <taxon>Dinophilidae</taxon>
        <taxon>Dimorphilus</taxon>
    </lineage>
</organism>
<evidence type="ECO:0000256" key="2">
    <source>
        <dbReference type="ARBA" id="ARBA00007589"/>
    </source>
</evidence>
<proteinExistence type="inferred from homology"/>
<dbReference type="GO" id="GO:0003919">
    <property type="term" value="F:FMN adenylyltransferase activity"/>
    <property type="evidence" value="ECO:0007669"/>
    <property type="project" value="UniProtKB-EC"/>
</dbReference>
<keyword evidence="7" id="KW-0548">Nucleotidyltransferase</keyword>
<keyword evidence="6" id="KW-0808">Transferase</keyword>
<dbReference type="Pfam" id="PF00994">
    <property type="entry name" value="MoCF_biosynth"/>
    <property type="match status" value="1"/>
</dbReference>
<evidence type="ECO:0000256" key="11">
    <source>
        <dbReference type="ARBA" id="ARBA00031145"/>
    </source>
</evidence>
<comment type="pathway">
    <text evidence="1">Cofactor biosynthesis; FAD biosynthesis; FAD from FMN: step 1/1.</text>
</comment>
<protein>
    <recommendedName>
        <fullName evidence="3">FAD synthase</fullName>
        <ecNumber evidence="3">2.7.7.2</ecNumber>
    </recommendedName>
    <alternativeName>
        <fullName evidence="11">FAD pyrophosphorylase</fullName>
    </alternativeName>
    <alternativeName>
        <fullName evidence="12">FMN adenylyltransferase</fullName>
    </alternativeName>
</protein>
<dbReference type="SUPFAM" id="SSF52402">
    <property type="entry name" value="Adenine nucleotide alpha hydrolases-like"/>
    <property type="match status" value="1"/>
</dbReference>
<evidence type="ECO:0000256" key="1">
    <source>
        <dbReference type="ARBA" id="ARBA00004726"/>
    </source>
</evidence>
<evidence type="ECO:0000256" key="12">
    <source>
        <dbReference type="ARBA" id="ARBA00031871"/>
    </source>
</evidence>
<evidence type="ECO:0000256" key="8">
    <source>
        <dbReference type="ARBA" id="ARBA00022741"/>
    </source>
</evidence>
<dbReference type="EC" id="2.7.7.2" evidence="3"/>
<dbReference type="Gene3D" id="3.40.50.620">
    <property type="entry name" value="HUPs"/>
    <property type="match status" value="1"/>
</dbReference>
<dbReference type="Gene3D" id="3.40.980.10">
    <property type="entry name" value="MoaB/Mog-like domain"/>
    <property type="match status" value="1"/>
</dbReference>
<evidence type="ECO:0000256" key="9">
    <source>
        <dbReference type="ARBA" id="ARBA00022827"/>
    </source>
</evidence>
<evidence type="ECO:0000256" key="5">
    <source>
        <dbReference type="ARBA" id="ARBA00022643"/>
    </source>
</evidence>
<evidence type="ECO:0000313" key="16">
    <source>
        <dbReference type="Proteomes" id="UP000549394"/>
    </source>
</evidence>
<keyword evidence="9" id="KW-0274">FAD</keyword>
<dbReference type="CDD" id="cd23948">
    <property type="entry name" value="FAD_synthase"/>
    <property type="match status" value="1"/>
</dbReference>
<dbReference type="Pfam" id="PF01507">
    <property type="entry name" value="PAPS_reduct"/>
    <property type="match status" value="2"/>
</dbReference>
<comment type="similarity">
    <text evidence="2">In the N-terminal section; belongs to the MoaB/Mog family.</text>
</comment>
<evidence type="ECO:0000256" key="10">
    <source>
        <dbReference type="ARBA" id="ARBA00022840"/>
    </source>
</evidence>
<evidence type="ECO:0000256" key="4">
    <source>
        <dbReference type="ARBA" id="ARBA00022630"/>
    </source>
</evidence>
<sequence length="494" mass="55747">MNSVSTSSTSTAGIIIIGDEILKGLVADTNTNFITRKLYSLGVKVQKIAVIPDDVDLIAKEVRDFSTKYKHVITTGGIGPTHDDLTFEGVAKAFNEQLFYHPKLVEAVRLVFGDSEEDTAQMKMAHVPFSSKLHYGPNNESRYPVVSVRNVFILPGVPNILKRIFKYIEPLLKTNNALILEHVYIKNDEVSITPVLNKIEEKFRQKVLIGSYPDFNNSYYKVKLTLESVNQKDIDAVIDLLKSSLSEDVVIDYDEFPIENAAEKVNVLSREDSPLGKRVKSAMEVVAECYQRFTPNQVFLGFNGGKDCTVVLHLVHAYLNRRLPANGEALKILYIRRDAPFVEMESFIESTKNKYKLNVNTAVSNNIKDALQEFTQENSSNAAVIMGTRRTDPHCENLHDFQQTDPGWPQLMRVNPILNWTYSDVWEFIRRLNLPYCTLYDKGYTSLGSSNNTIPNPFLKMGNIYLPAYKLESGENERAGRNSSILGNNTNISP</sequence>
<dbReference type="SMART" id="SM00852">
    <property type="entry name" value="MoCF_biosynth"/>
    <property type="match status" value="1"/>
</dbReference>
<dbReference type="InterPro" id="IPR056596">
    <property type="entry name" value="FLAD1_M"/>
</dbReference>
<dbReference type="InterPro" id="IPR036425">
    <property type="entry name" value="MoaB/Mog-like_dom_sf"/>
</dbReference>
<dbReference type="Proteomes" id="UP000549394">
    <property type="component" value="Unassembled WGS sequence"/>
</dbReference>
<dbReference type="CDD" id="cd00885">
    <property type="entry name" value="cinA"/>
    <property type="match status" value="1"/>
</dbReference>
<dbReference type="PANTHER" id="PTHR23293">
    <property type="entry name" value="FAD SYNTHETASE-RELATED FMN ADENYLYLTRANSFERASE"/>
    <property type="match status" value="1"/>
</dbReference>
<dbReference type="InterPro" id="IPR001453">
    <property type="entry name" value="MoaB/Mog_dom"/>
</dbReference>
<dbReference type="GO" id="GO:0005524">
    <property type="term" value="F:ATP binding"/>
    <property type="evidence" value="ECO:0007669"/>
    <property type="project" value="UniProtKB-KW"/>
</dbReference>